<comment type="caution">
    <text evidence="1">The sequence shown here is derived from an EMBL/GenBank/DDBJ whole genome shotgun (WGS) entry which is preliminary data.</text>
</comment>
<proteinExistence type="predicted"/>
<evidence type="ECO:0000313" key="1">
    <source>
        <dbReference type="EMBL" id="OAA83923.1"/>
    </source>
</evidence>
<protein>
    <submittedName>
        <fullName evidence="1">Putative redox-active protein (C_GCAxxG_C_C)</fullName>
    </submittedName>
</protein>
<reference evidence="1 2" key="1">
    <citation type="journal article" date="2015" name="Biotechnol. Bioeng.">
        <title>Genome sequence and phenotypic characterization of Caulobacter segnis.</title>
        <authorList>
            <person name="Patel S."/>
            <person name="Fletcher B."/>
            <person name="Scott D.C."/>
            <person name="Ely B."/>
        </authorList>
    </citation>
    <scope>NUCLEOTIDE SEQUENCE [LARGE SCALE GENOMIC DNA]</scope>
    <source>
        <strain evidence="1 2">ERI-2</strain>
    </source>
</reference>
<dbReference type="AlphaFoldDB" id="A0A168LZY6"/>
<sequence>MIIAEKEDKENTDLVKALNGLYWGLGSYEKVCGILTGGIAVIELYPGKGERGEYYGKIFNLC</sequence>
<dbReference type="EMBL" id="LITT01000046">
    <property type="protein sequence ID" value="OAA83923.1"/>
    <property type="molecule type" value="Genomic_DNA"/>
</dbReference>
<organism evidence="1 2">
    <name type="scientific">Clostridium ljungdahlii</name>
    <dbReference type="NCBI Taxonomy" id="1538"/>
    <lineage>
        <taxon>Bacteria</taxon>
        <taxon>Bacillati</taxon>
        <taxon>Bacillota</taxon>
        <taxon>Clostridia</taxon>
        <taxon>Eubacteriales</taxon>
        <taxon>Clostridiaceae</taxon>
        <taxon>Clostridium</taxon>
    </lineage>
</organism>
<dbReference type="PATRIC" id="fig|1538.10.peg.3073"/>
<name>A0A168LZY6_9CLOT</name>
<dbReference type="InterPro" id="IPR010181">
    <property type="entry name" value="CGCAxxGCC_motif"/>
</dbReference>
<gene>
    <name evidence="1" type="ORF">WY13_03052</name>
</gene>
<accession>A0A168LZY6</accession>
<dbReference type="Pfam" id="PF09719">
    <property type="entry name" value="C_GCAxxG_C_C"/>
    <property type="match status" value="1"/>
</dbReference>
<evidence type="ECO:0000313" key="2">
    <source>
        <dbReference type="Proteomes" id="UP000077407"/>
    </source>
</evidence>
<dbReference type="Proteomes" id="UP000077407">
    <property type="component" value="Unassembled WGS sequence"/>
</dbReference>
<dbReference type="RefSeq" id="WP_242866519.1">
    <property type="nucleotide sequence ID" value="NZ_LITT01000046.1"/>
</dbReference>